<dbReference type="PROSITE" id="PS50878">
    <property type="entry name" value="RT_POL"/>
    <property type="match status" value="1"/>
</dbReference>
<sequence length="375" mass="43958">MSYYGISESACEWFHSFLTERCQYVDIEDDQGNHKESQLKSITRGCPQGSILSPLMFILYTADLPTNLSNCKIHLYADDTQLYHSFKHNLTDTAVQHINEDLDKIYAWAKRNALVLNPTKSKYMILGTKRQCEQISEHSPCIKINKEMVERVKTARNLGLLIDEEMRFEEHINSKIRTAFFRLKILYGIRKFLKEDIRVILIESLVLSIFNYCDTVYGPRLFDKTSRAIQRVQNACTRFCFGIPKRSHITPYLNENQILKMEGRRLLHLAGLIYKVVHIGRPRYLHDKIKWLGNAHNIFTRSKLSRRMEIPKHKTANFKGSFKYAASKIWNDLPPPLHEFMSYLSFKIKLKKILLEKQLSASKEIYKHKHKNKSA</sequence>
<name>A0ABQ7QBG5_PLUXY</name>
<dbReference type="InterPro" id="IPR000477">
    <property type="entry name" value="RT_dom"/>
</dbReference>
<protein>
    <recommendedName>
        <fullName evidence="1">Reverse transcriptase domain-containing protein</fullName>
    </recommendedName>
</protein>
<dbReference type="EMBL" id="JAHIBW010000017">
    <property type="protein sequence ID" value="KAG7302561.1"/>
    <property type="molecule type" value="Genomic_DNA"/>
</dbReference>
<reference evidence="2 3" key="1">
    <citation type="submission" date="2021-06" db="EMBL/GenBank/DDBJ databases">
        <title>A haploid diamondback moth (Plutella xylostella L.) genome assembly resolves 31 chromosomes and identifies a diamide resistance mutation.</title>
        <authorList>
            <person name="Ward C.M."/>
            <person name="Perry K.D."/>
            <person name="Baker G."/>
            <person name="Powis K."/>
            <person name="Heckel D.G."/>
            <person name="Baxter S.W."/>
        </authorList>
    </citation>
    <scope>NUCLEOTIDE SEQUENCE [LARGE SCALE GENOMIC DNA]</scope>
    <source>
        <strain evidence="2 3">LV</strain>
        <tissue evidence="2">Single pupa</tissue>
    </source>
</reference>
<keyword evidence="3" id="KW-1185">Reference proteome</keyword>
<accession>A0ABQ7QBG5</accession>
<dbReference type="PANTHER" id="PTHR33332">
    <property type="entry name" value="REVERSE TRANSCRIPTASE DOMAIN-CONTAINING PROTEIN"/>
    <property type="match status" value="1"/>
</dbReference>
<evidence type="ECO:0000313" key="3">
    <source>
        <dbReference type="Proteomes" id="UP000823941"/>
    </source>
</evidence>
<proteinExistence type="predicted"/>
<comment type="caution">
    <text evidence="2">The sequence shown here is derived from an EMBL/GenBank/DDBJ whole genome shotgun (WGS) entry which is preliminary data.</text>
</comment>
<gene>
    <name evidence="2" type="ORF">JYU34_012487</name>
</gene>
<dbReference type="Pfam" id="PF00078">
    <property type="entry name" value="RVT_1"/>
    <property type="match status" value="1"/>
</dbReference>
<dbReference type="InterPro" id="IPR043502">
    <property type="entry name" value="DNA/RNA_pol_sf"/>
</dbReference>
<dbReference type="SUPFAM" id="SSF56672">
    <property type="entry name" value="DNA/RNA polymerases"/>
    <property type="match status" value="1"/>
</dbReference>
<evidence type="ECO:0000259" key="1">
    <source>
        <dbReference type="PROSITE" id="PS50878"/>
    </source>
</evidence>
<organism evidence="2 3">
    <name type="scientific">Plutella xylostella</name>
    <name type="common">Diamondback moth</name>
    <name type="synonym">Plutella maculipennis</name>
    <dbReference type="NCBI Taxonomy" id="51655"/>
    <lineage>
        <taxon>Eukaryota</taxon>
        <taxon>Metazoa</taxon>
        <taxon>Ecdysozoa</taxon>
        <taxon>Arthropoda</taxon>
        <taxon>Hexapoda</taxon>
        <taxon>Insecta</taxon>
        <taxon>Pterygota</taxon>
        <taxon>Neoptera</taxon>
        <taxon>Endopterygota</taxon>
        <taxon>Lepidoptera</taxon>
        <taxon>Glossata</taxon>
        <taxon>Ditrysia</taxon>
        <taxon>Yponomeutoidea</taxon>
        <taxon>Plutellidae</taxon>
        <taxon>Plutella</taxon>
    </lineage>
</organism>
<dbReference type="Proteomes" id="UP000823941">
    <property type="component" value="Chromosome 17"/>
</dbReference>
<feature type="domain" description="Reverse transcriptase" evidence="1">
    <location>
        <begin position="1"/>
        <end position="162"/>
    </location>
</feature>
<evidence type="ECO:0000313" key="2">
    <source>
        <dbReference type="EMBL" id="KAG7302561.1"/>
    </source>
</evidence>